<comment type="caution">
    <text evidence="1">The sequence shown here is derived from an EMBL/GenBank/DDBJ whole genome shotgun (WGS) entry which is preliminary data.</text>
</comment>
<evidence type="ECO:0000313" key="2">
    <source>
        <dbReference type="Proteomes" id="UP001139700"/>
    </source>
</evidence>
<sequence length="59" mass="6607">MRQSAEKKVAEVADGMQKAGKSSLFQKMLDDQRAVSDYFQGKVTIEEIHARGIKLVKPI</sequence>
<keyword evidence="2" id="KW-1185">Reference proteome</keyword>
<dbReference type="AlphaFoldDB" id="A0A9X1TA12"/>
<name>A0A9X1TA12_9BACT</name>
<protein>
    <submittedName>
        <fullName evidence="1">Uncharacterized protein</fullName>
    </submittedName>
</protein>
<organism evidence="1 2">
    <name type="scientific">Dyadobacter fanqingshengii</name>
    <dbReference type="NCBI Taxonomy" id="2906443"/>
    <lineage>
        <taxon>Bacteria</taxon>
        <taxon>Pseudomonadati</taxon>
        <taxon>Bacteroidota</taxon>
        <taxon>Cytophagia</taxon>
        <taxon>Cytophagales</taxon>
        <taxon>Spirosomataceae</taxon>
        <taxon>Dyadobacter</taxon>
    </lineage>
</organism>
<accession>A0A9X1TA12</accession>
<evidence type="ECO:0000313" key="1">
    <source>
        <dbReference type="EMBL" id="MCF0040579.1"/>
    </source>
</evidence>
<reference evidence="1" key="1">
    <citation type="submission" date="2021-12" db="EMBL/GenBank/DDBJ databases">
        <title>Novel species in genus Dyadobacter.</title>
        <authorList>
            <person name="Ma C."/>
        </authorList>
    </citation>
    <scope>NUCLEOTIDE SEQUENCE</scope>
    <source>
        <strain evidence="1">CY399</strain>
    </source>
</reference>
<gene>
    <name evidence="1" type="ORF">LXM24_10820</name>
</gene>
<dbReference type="RefSeq" id="WP_234613068.1">
    <property type="nucleotide sequence ID" value="NZ_CP098806.1"/>
</dbReference>
<proteinExistence type="predicted"/>
<dbReference type="EMBL" id="JAJTTA010000002">
    <property type="protein sequence ID" value="MCF0040579.1"/>
    <property type="molecule type" value="Genomic_DNA"/>
</dbReference>
<dbReference type="Proteomes" id="UP001139700">
    <property type="component" value="Unassembled WGS sequence"/>
</dbReference>